<evidence type="ECO:0000256" key="4">
    <source>
        <dbReference type="ARBA" id="ARBA00022679"/>
    </source>
</evidence>
<keyword evidence="7 8" id="KW-0067">ATP-binding</keyword>
<evidence type="ECO:0000256" key="8">
    <source>
        <dbReference type="RuleBase" id="RU000544"/>
    </source>
</evidence>
<feature type="compositionally biased region" description="Basic residues" evidence="10">
    <location>
        <begin position="275"/>
        <end position="284"/>
    </location>
</feature>
<dbReference type="Gene3D" id="3.40.50.300">
    <property type="entry name" value="P-loop containing nucleotide triphosphate hydrolases"/>
    <property type="match status" value="1"/>
</dbReference>
<dbReference type="GO" id="GO:0005524">
    <property type="term" value="F:ATP binding"/>
    <property type="evidence" value="ECO:0007669"/>
    <property type="project" value="UniProtKB-KW"/>
</dbReference>
<dbReference type="OrthoDB" id="439028at2759"/>
<feature type="compositionally biased region" description="Polar residues" evidence="10">
    <location>
        <begin position="256"/>
        <end position="270"/>
    </location>
</feature>
<comment type="similarity">
    <text evidence="1 9">Belongs to the thymidine kinase family.</text>
</comment>
<dbReference type="GO" id="GO:0071897">
    <property type="term" value="P:DNA biosynthetic process"/>
    <property type="evidence" value="ECO:0007669"/>
    <property type="project" value="UniProtKB-KW"/>
</dbReference>
<evidence type="ECO:0000313" key="12">
    <source>
        <dbReference type="Proteomes" id="UP000241890"/>
    </source>
</evidence>
<dbReference type="Gene3D" id="3.30.60.20">
    <property type="match status" value="1"/>
</dbReference>
<comment type="catalytic activity">
    <reaction evidence="8">
        <text>thymidine + ATP = dTMP + ADP + H(+)</text>
        <dbReference type="Rhea" id="RHEA:19129"/>
        <dbReference type="ChEBI" id="CHEBI:15378"/>
        <dbReference type="ChEBI" id="CHEBI:17748"/>
        <dbReference type="ChEBI" id="CHEBI:30616"/>
        <dbReference type="ChEBI" id="CHEBI:63528"/>
        <dbReference type="ChEBI" id="CHEBI:456216"/>
        <dbReference type="EC" id="2.7.1.21"/>
    </reaction>
</comment>
<name>A0A2R5GVZ5_9STRA</name>
<evidence type="ECO:0000313" key="11">
    <source>
        <dbReference type="EMBL" id="GBG35012.1"/>
    </source>
</evidence>
<evidence type="ECO:0000256" key="9">
    <source>
        <dbReference type="RuleBase" id="RU004165"/>
    </source>
</evidence>
<dbReference type="InterPro" id="IPR027417">
    <property type="entry name" value="P-loop_NTPase"/>
</dbReference>
<evidence type="ECO:0000256" key="3">
    <source>
        <dbReference type="ARBA" id="ARBA00022634"/>
    </source>
</evidence>
<evidence type="ECO:0000256" key="5">
    <source>
        <dbReference type="ARBA" id="ARBA00022741"/>
    </source>
</evidence>
<evidence type="ECO:0000256" key="10">
    <source>
        <dbReference type="SAM" id="MobiDB-lite"/>
    </source>
</evidence>
<organism evidence="11 12">
    <name type="scientific">Hondaea fermentalgiana</name>
    <dbReference type="NCBI Taxonomy" id="2315210"/>
    <lineage>
        <taxon>Eukaryota</taxon>
        <taxon>Sar</taxon>
        <taxon>Stramenopiles</taxon>
        <taxon>Bigyra</taxon>
        <taxon>Labyrinthulomycetes</taxon>
        <taxon>Thraustochytrida</taxon>
        <taxon>Thraustochytriidae</taxon>
        <taxon>Hondaea</taxon>
    </lineage>
</organism>
<protein>
    <recommendedName>
        <fullName evidence="2 8">Thymidine kinase</fullName>
        <ecNumber evidence="2 8">2.7.1.21</ecNumber>
    </recommendedName>
</protein>
<feature type="region of interest" description="Disordered" evidence="10">
    <location>
        <begin position="252"/>
        <end position="284"/>
    </location>
</feature>
<evidence type="ECO:0000256" key="7">
    <source>
        <dbReference type="ARBA" id="ARBA00022840"/>
    </source>
</evidence>
<proteinExistence type="inferred from homology"/>
<dbReference type="Pfam" id="PF00265">
    <property type="entry name" value="TK"/>
    <property type="match status" value="1"/>
</dbReference>
<gene>
    <name evidence="11" type="ORF">FCC1311_112342</name>
</gene>
<evidence type="ECO:0000256" key="6">
    <source>
        <dbReference type="ARBA" id="ARBA00022777"/>
    </source>
</evidence>
<reference evidence="11 12" key="1">
    <citation type="submission" date="2017-12" db="EMBL/GenBank/DDBJ databases">
        <title>Sequencing, de novo assembly and annotation of complete genome of a new Thraustochytrid species, strain FCC1311.</title>
        <authorList>
            <person name="Sedici K."/>
            <person name="Godart F."/>
            <person name="Aiese Cigliano R."/>
            <person name="Sanseverino W."/>
            <person name="Barakat M."/>
            <person name="Ortet P."/>
            <person name="Marechal E."/>
            <person name="Cagnac O."/>
            <person name="Amato A."/>
        </authorList>
    </citation>
    <scope>NUCLEOTIDE SEQUENCE [LARGE SCALE GENOMIC DNA]</scope>
</reference>
<evidence type="ECO:0000256" key="2">
    <source>
        <dbReference type="ARBA" id="ARBA00012118"/>
    </source>
</evidence>
<comment type="caution">
    <text evidence="11">The sequence shown here is derived from an EMBL/GenBank/DDBJ whole genome shotgun (WGS) entry which is preliminary data.</text>
</comment>
<dbReference type="AlphaFoldDB" id="A0A2R5GVZ5"/>
<accession>A0A2R5GVZ5</accession>
<dbReference type="Proteomes" id="UP000241890">
    <property type="component" value="Unassembled WGS sequence"/>
</dbReference>
<keyword evidence="6 8" id="KW-0418">Kinase</keyword>
<dbReference type="GO" id="GO:0046104">
    <property type="term" value="P:thymidine metabolic process"/>
    <property type="evidence" value="ECO:0007669"/>
    <property type="project" value="TreeGrafter"/>
</dbReference>
<keyword evidence="3 8" id="KW-0237">DNA synthesis</keyword>
<dbReference type="GO" id="GO:0004797">
    <property type="term" value="F:thymidine kinase activity"/>
    <property type="evidence" value="ECO:0007669"/>
    <property type="project" value="UniProtKB-EC"/>
</dbReference>
<dbReference type="EC" id="2.7.1.21" evidence="2 8"/>
<dbReference type="PANTHER" id="PTHR11441:SF0">
    <property type="entry name" value="THYMIDINE KINASE, CYTOSOLIC"/>
    <property type="match status" value="1"/>
</dbReference>
<sequence>MQCVRARKANDQSNSIARCPVRQAIGGPKARKVMTGMIGRVGASLARNVRQDARLQQLQAAPRLRVIMGPMFSGKTSRLLQLLEDLEPQFGRCLVAKWSEDLRAGSLSAVSTHTGKRRTSDVHAFASLDDLELPGHQNLLVAVDEGQFFGDDLLRLHDRIVRAEQHHALIVAGLDLDFRKNPFGRMLDLADRADPTNVETLAAQCHICGAAAPFTSRIVHSANQVLVGGAESYQPTCAEHYCCPEAEKAQEVPKSPDSSRQTFHSSSSCSSEDRKHRRSMIHFN</sequence>
<keyword evidence="4 8" id="KW-0808">Transferase</keyword>
<dbReference type="SUPFAM" id="SSF52540">
    <property type="entry name" value="P-loop containing nucleoside triphosphate hydrolases"/>
    <property type="match status" value="1"/>
</dbReference>
<evidence type="ECO:0000256" key="1">
    <source>
        <dbReference type="ARBA" id="ARBA00007587"/>
    </source>
</evidence>
<dbReference type="PANTHER" id="PTHR11441">
    <property type="entry name" value="THYMIDINE KINASE"/>
    <property type="match status" value="1"/>
</dbReference>
<dbReference type="EMBL" id="BEYU01000252">
    <property type="protein sequence ID" value="GBG35012.1"/>
    <property type="molecule type" value="Genomic_DNA"/>
</dbReference>
<dbReference type="SUPFAM" id="SSF57716">
    <property type="entry name" value="Glucocorticoid receptor-like (DNA-binding domain)"/>
    <property type="match status" value="1"/>
</dbReference>
<dbReference type="InParanoid" id="A0A2R5GVZ5"/>
<keyword evidence="12" id="KW-1185">Reference proteome</keyword>
<dbReference type="InterPro" id="IPR001267">
    <property type="entry name" value="Thymidine_kinase"/>
</dbReference>
<keyword evidence="5 8" id="KW-0547">Nucleotide-binding</keyword>